<keyword evidence="1" id="KW-0732">Signal</keyword>
<evidence type="ECO:0000313" key="3">
    <source>
        <dbReference type="Proteomes" id="UP000038040"/>
    </source>
</evidence>
<dbReference type="EMBL" id="UYYG01001185">
    <property type="protein sequence ID" value="VDN59592.1"/>
    <property type="molecule type" value="Genomic_DNA"/>
</dbReference>
<evidence type="ECO:0000313" key="4">
    <source>
        <dbReference type="Proteomes" id="UP000274756"/>
    </source>
</evidence>
<dbReference type="Proteomes" id="UP000274756">
    <property type="component" value="Unassembled WGS sequence"/>
</dbReference>
<feature type="chain" id="PRO_5041040442" evidence="1">
    <location>
        <begin position="31"/>
        <end position="91"/>
    </location>
</feature>
<proteinExistence type="predicted"/>
<accession>A0A0N4UG55</accession>
<dbReference type="Proteomes" id="UP000038040">
    <property type="component" value="Unplaced"/>
</dbReference>
<organism evidence="3 5">
    <name type="scientific">Dracunculus medinensis</name>
    <name type="common">Guinea worm</name>
    <dbReference type="NCBI Taxonomy" id="318479"/>
    <lineage>
        <taxon>Eukaryota</taxon>
        <taxon>Metazoa</taxon>
        <taxon>Ecdysozoa</taxon>
        <taxon>Nematoda</taxon>
        <taxon>Chromadorea</taxon>
        <taxon>Rhabditida</taxon>
        <taxon>Spirurina</taxon>
        <taxon>Dracunculoidea</taxon>
        <taxon>Dracunculidae</taxon>
        <taxon>Dracunculus</taxon>
    </lineage>
</organism>
<dbReference type="AlphaFoldDB" id="A0A0N4UG55"/>
<reference evidence="2 4" key="2">
    <citation type="submission" date="2018-11" db="EMBL/GenBank/DDBJ databases">
        <authorList>
            <consortium name="Pathogen Informatics"/>
        </authorList>
    </citation>
    <scope>NUCLEOTIDE SEQUENCE [LARGE SCALE GENOMIC DNA]</scope>
</reference>
<keyword evidence="4" id="KW-1185">Reference proteome</keyword>
<dbReference type="WBParaSite" id="DME_0000645401-mRNA-1">
    <property type="protein sequence ID" value="DME_0000645401-mRNA-1"/>
    <property type="gene ID" value="DME_0000645401"/>
</dbReference>
<sequence>MASESDAPMENAFFILLMSMNLLLLIRASGNENIWSRETLRITNTTARLIDGIFSYQGAETGILHGLDRYDSSQNSHKIDNLQDITSRKIF</sequence>
<evidence type="ECO:0000313" key="2">
    <source>
        <dbReference type="EMBL" id="VDN59592.1"/>
    </source>
</evidence>
<gene>
    <name evidence="2" type="ORF">DME_LOCUS9565</name>
</gene>
<protein>
    <submittedName>
        <fullName evidence="5">Secreted protein</fullName>
    </submittedName>
</protein>
<feature type="signal peptide" evidence="1">
    <location>
        <begin position="1"/>
        <end position="30"/>
    </location>
</feature>
<evidence type="ECO:0000313" key="5">
    <source>
        <dbReference type="WBParaSite" id="DME_0000645401-mRNA-1"/>
    </source>
</evidence>
<name>A0A0N4UG55_DRAME</name>
<reference evidence="5" key="1">
    <citation type="submission" date="2017-02" db="UniProtKB">
        <authorList>
            <consortium name="WormBaseParasite"/>
        </authorList>
    </citation>
    <scope>IDENTIFICATION</scope>
</reference>
<evidence type="ECO:0000256" key="1">
    <source>
        <dbReference type="SAM" id="SignalP"/>
    </source>
</evidence>